<comment type="caution">
    <text evidence="2">The sequence shown here is derived from an EMBL/GenBank/DDBJ whole genome shotgun (WGS) entry which is preliminary data.</text>
</comment>
<reference evidence="2 3" key="1">
    <citation type="submission" date="2014-04" db="EMBL/GenBank/DDBJ databases">
        <title>Draft genome sequence of Photobacterium halotolerans S2753: a solonamide, ngercheumicin and holomycin producer.</title>
        <authorList>
            <person name="Machado H.R."/>
            <person name="Gram L."/>
        </authorList>
    </citation>
    <scope>NUCLEOTIDE SEQUENCE [LARGE SCALE GENOMIC DNA]</scope>
    <source>
        <strain evidence="2 3">S2753</strain>
    </source>
</reference>
<dbReference type="CDD" id="cd06529">
    <property type="entry name" value="S24_LexA-like"/>
    <property type="match status" value="1"/>
</dbReference>
<accession>A0A066RZQ4</accession>
<evidence type="ECO:0000313" key="2">
    <source>
        <dbReference type="EMBL" id="KDM92868.1"/>
    </source>
</evidence>
<dbReference type="SUPFAM" id="SSF51306">
    <property type="entry name" value="LexA/Signal peptidase"/>
    <property type="match status" value="1"/>
</dbReference>
<dbReference type="SMART" id="SM00530">
    <property type="entry name" value="HTH_XRE"/>
    <property type="match status" value="1"/>
</dbReference>
<proteinExistence type="predicted"/>
<dbReference type="PANTHER" id="PTHR33516">
    <property type="entry name" value="LEXA REPRESSOR"/>
    <property type="match status" value="1"/>
</dbReference>
<dbReference type="EMBL" id="JMIB01000005">
    <property type="protein sequence ID" value="KDM92868.1"/>
    <property type="molecule type" value="Genomic_DNA"/>
</dbReference>
<dbReference type="GO" id="GO:0003677">
    <property type="term" value="F:DNA binding"/>
    <property type="evidence" value="ECO:0007669"/>
    <property type="project" value="InterPro"/>
</dbReference>
<organism evidence="2 3">
    <name type="scientific">Photobacterium galatheae</name>
    <dbReference type="NCBI Taxonomy" id="1654360"/>
    <lineage>
        <taxon>Bacteria</taxon>
        <taxon>Pseudomonadati</taxon>
        <taxon>Pseudomonadota</taxon>
        <taxon>Gammaproteobacteria</taxon>
        <taxon>Vibrionales</taxon>
        <taxon>Vibrionaceae</taxon>
        <taxon>Photobacterium</taxon>
    </lineage>
</organism>
<gene>
    <name evidence="2" type="ORF">EA58_03685</name>
</gene>
<name>A0A066RZQ4_9GAMM</name>
<dbReference type="PANTHER" id="PTHR33516:SF2">
    <property type="entry name" value="LEXA REPRESSOR-RELATED"/>
    <property type="match status" value="1"/>
</dbReference>
<dbReference type="PROSITE" id="PS50943">
    <property type="entry name" value="HTH_CROC1"/>
    <property type="match status" value="1"/>
</dbReference>
<protein>
    <submittedName>
        <fullName evidence="2">Repressor</fullName>
    </submittedName>
</protein>
<dbReference type="InterPro" id="IPR001387">
    <property type="entry name" value="Cro/C1-type_HTH"/>
</dbReference>
<dbReference type="SUPFAM" id="SSF47413">
    <property type="entry name" value="lambda repressor-like DNA-binding domains"/>
    <property type="match status" value="1"/>
</dbReference>
<dbReference type="AlphaFoldDB" id="A0A066RZQ4"/>
<dbReference type="Pfam" id="PF01381">
    <property type="entry name" value="HTH_3"/>
    <property type="match status" value="1"/>
</dbReference>
<sequence>MREEFSTRLAQACIKAGIEEHGRGVIIAKRLGVTPKAVSKWLNAESMPRRDKMSELASFLGVDLYWLQFGDESRDASISNVIPVVGVPTDYRSEFPVISSVVAGMWTEAIEPYHLEEIDTYLPTTERVSERSFWLEVKGDSMTSGSGISFPSGTMILVDPEIEPESGKLVVAKLTDVNEATFKQLIIDAGQKFLKPLNPSYPIMPINGNCKIIGVVKDAKLKLF</sequence>
<evidence type="ECO:0000313" key="3">
    <source>
        <dbReference type="Proteomes" id="UP000027192"/>
    </source>
</evidence>
<dbReference type="InterPro" id="IPR050077">
    <property type="entry name" value="LexA_repressor"/>
</dbReference>
<dbReference type="STRING" id="1654360.EA58_03685"/>
<dbReference type="Gene3D" id="2.10.109.10">
    <property type="entry name" value="Umud Fragment, subunit A"/>
    <property type="match status" value="1"/>
</dbReference>
<keyword evidence="3" id="KW-1185">Reference proteome</keyword>
<dbReference type="InterPro" id="IPR015927">
    <property type="entry name" value="Peptidase_S24_S26A/B/C"/>
</dbReference>
<dbReference type="Gene3D" id="1.10.260.40">
    <property type="entry name" value="lambda repressor-like DNA-binding domains"/>
    <property type="match status" value="1"/>
</dbReference>
<feature type="domain" description="HTH cro/C1-type" evidence="1">
    <location>
        <begin position="28"/>
        <end position="67"/>
    </location>
</feature>
<evidence type="ECO:0000259" key="1">
    <source>
        <dbReference type="PROSITE" id="PS50943"/>
    </source>
</evidence>
<dbReference type="InterPro" id="IPR010982">
    <property type="entry name" value="Lambda_DNA-bd_dom_sf"/>
</dbReference>
<dbReference type="InterPro" id="IPR039418">
    <property type="entry name" value="LexA-like"/>
</dbReference>
<dbReference type="Proteomes" id="UP000027192">
    <property type="component" value="Unassembled WGS sequence"/>
</dbReference>
<dbReference type="InterPro" id="IPR036286">
    <property type="entry name" value="LexA/Signal_pep-like_sf"/>
</dbReference>
<dbReference type="CDD" id="cd00093">
    <property type="entry name" value="HTH_XRE"/>
    <property type="match status" value="1"/>
</dbReference>
<dbReference type="Pfam" id="PF00717">
    <property type="entry name" value="Peptidase_S24"/>
    <property type="match status" value="1"/>
</dbReference>